<reference evidence="8" key="1">
    <citation type="journal article" date="2019" name="Sci. Rep.">
        <title>Draft genome of Tanacetum cinerariifolium, the natural source of mosquito coil.</title>
        <authorList>
            <person name="Yamashiro T."/>
            <person name="Shiraishi A."/>
            <person name="Satake H."/>
            <person name="Nakayama K."/>
        </authorList>
    </citation>
    <scope>NUCLEOTIDE SEQUENCE</scope>
</reference>
<protein>
    <submittedName>
        <fullName evidence="8">Reverse transcriptase domain-containing protein</fullName>
    </submittedName>
</protein>
<feature type="domain" description="Integrase catalytic" evidence="7">
    <location>
        <begin position="2"/>
        <end position="183"/>
    </location>
</feature>
<dbReference type="AlphaFoldDB" id="A0A699KBL8"/>
<comment type="caution">
    <text evidence="8">The sequence shown here is derived from an EMBL/GenBank/DDBJ whole genome shotgun (WGS) entry which is preliminary data.</text>
</comment>
<sequence>MVHVDPNKVNSVKNWKTLESPTEIRSFLGLAGYYRRFIENLSKIAKPLTLLTQKNKTYVWGDKTKNVIYTDHKSLQYIFDQKELNMRQWRWIKLLNDYECIIKYHPGKANTLGTRLDMSTAYHPQTDGQSERTIQTLGDMLRACVMDFRGNWDTHLLLVDFSYNNSYHKSIKCAPFEALYGHKCRSPVIWAEVDESQLIGLEIVQETTEKIMQIKERLKMTRDNQKSYADKRRKPLESNVGDRMLLKVSP</sequence>
<organism evidence="8">
    <name type="scientific">Tanacetum cinerariifolium</name>
    <name type="common">Dalmatian daisy</name>
    <name type="synonym">Chrysanthemum cinerariifolium</name>
    <dbReference type="NCBI Taxonomy" id="118510"/>
    <lineage>
        <taxon>Eukaryota</taxon>
        <taxon>Viridiplantae</taxon>
        <taxon>Streptophyta</taxon>
        <taxon>Embryophyta</taxon>
        <taxon>Tracheophyta</taxon>
        <taxon>Spermatophyta</taxon>
        <taxon>Magnoliopsida</taxon>
        <taxon>eudicotyledons</taxon>
        <taxon>Gunneridae</taxon>
        <taxon>Pentapetalae</taxon>
        <taxon>asterids</taxon>
        <taxon>campanulids</taxon>
        <taxon>Asterales</taxon>
        <taxon>Asteraceae</taxon>
        <taxon>Asteroideae</taxon>
        <taxon>Anthemideae</taxon>
        <taxon>Anthemidinae</taxon>
        <taxon>Tanacetum</taxon>
    </lineage>
</organism>
<keyword evidence="5" id="KW-0378">Hydrolase</keyword>
<evidence type="ECO:0000256" key="6">
    <source>
        <dbReference type="ARBA" id="ARBA00022918"/>
    </source>
</evidence>
<dbReference type="PANTHER" id="PTHR37984">
    <property type="entry name" value="PROTEIN CBG26694"/>
    <property type="match status" value="1"/>
</dbReference>
<dbReference type="Gene3D" id="3.30.420.10">
    <property type="entry name" value="Ribonuclease H-like superfamily/Ribonuclease H"/>
    <property type="match status" value="1"/>
</dbReference>
<evidence type="ECO:0000256" key="2">
    <source>
        <dbReference type="ARBA" id="ARBA00022695"/>
    </source>
</evidence>
<keyword evidence="3" id="KW-0540">Nuclease</keyword>
<dbReference type="GO" id="GO:0003676">
    <property type="term" value="F:nucleic acid binding"/>
    <property type="evidence" value="ECO:0007669"/>
    <property type="project" value="InterPro"/>
</dbReference>
<dbReference type="InterPro" id="IPR043128">
    <property type="entry name" value="Rev_trsase/Diguanyl_cyclase"/>
</dbReference>
<keyword evidence="4" id="KW-0255">Endonuclease</keyword>
<dbReference type="SUPFAM" id="SSF56672">
    <property type="entry name" value="DNA/RNA polymerases"/>
    <property type="match status" value="1"/>
</dbReference>
<gene>
    <name evidence="8" type="ORF">Tci_658292</name>
</gene>
<dbReference type="Pfam" id="PF17917">
    <property type="entry name" value="RT_RNaseH"/>
    <property type="match status" value="1"/>
</dbReference>
<keyword evidence="6 8" id="KW-0695">RNA-directed DNA polymerase</keyword>
<evidence type="ECO:0000256" key="4">
    <source>
        <dbReference type="ARBA" id="ARBA00022759"/>
    </source>
</evidence>
<evidence type="ECO:0000313" key="8">
    <source>
        <dbReference type="EMBL" id="GFA86320.1"/>
    </source>
</evidence>
<dbReference type="InterPro" id="IPR041373">
    <property type="entry name" value="RT_RNaseH"/>
</dbReference>
<evidence type="ECO:0000259" key="7">
    <source>
        <dbReference type="PROSITE" id="PS50994"/>
    </source>
</evidence>
<evidence type="ECO:0000256" key="3">
    <source>
        <dbReference type="ARBA" id="ARBA00022722"/>
    </source>
</evidence>
<dbReference type="InterPro" id="IPR001584">
    <property type="entry name" value="Integrase_cat-core"/>
</dbReference>
<dbReference type="SUPFAM" id="SSF53098">
    <property type="entry name" value="Ribonuclease H-like"/>
    <property type="match status" value="1"/>
</dbReference>
<evidence type="ECO:0000256" key="5">
    <source>
        <dbReference type="ARBA" id="ARBA00022801"/>
    </source>
</evidence>
<dbReference type="GO" id="GO:0016787">
    <property type="term" value="F:hydrolase activity"/>
    <property type="evidence" value="ECO:0007669"/>
    <property type="project" value="UniProtKB-KW"/>
</dbReference>
<evidence type="ECO:0000256" key="1">
    <source>
        <dbReference type="ARBA" id="ARBA00022679"/>
    </source>
</evidence>
<dbReference type="GO" id="GO:0003964">
    <property type="term" value="F:RNA-directed DNA polymerase activity"/>
    <property type="evidence" value="ECO:0007669"/>
    <property type="project" value="UniProtKB-KW"/>
</dbReference>
<keyword evidence="2" id="KW-0548">Nucleotidyltransferase</keyword>
<accession>A0A699KBL8</accession>
<dbReference type="InterPro" id="IPR036397">
    <property type="entry name" value="RNaseH_sf"/>
</dbReference>
<dbReference type="InterPro" id="IPR012337">
    <property type="entry name" value="RNaseH-like_sf"/>
</dbReference>
<dbReference type="InterPro" id="IPR050951">
    <property type="entry name" value="Retrovirus_Pol_polyprotein"/>
</dbReference>
<dbReference type="EMBL" id="BKCJ010502746">
    <property type="protein sequence ID" value="GFA86320.1"/>
    <property type="molecule type" value="Genomic_DNA"/>
</dbReference>
<dbReference type="Gene3D" id="3.30.70.270">
    <property type="match status" value="1"/>
</dbReference>
<dbReference type="InterPro" id="IPR043502">
    <property type="entry name" value="DNA/RNA_pol_sf"/>
</dbReference>
<dbReference type="PROSITE" id="PS50994">
    <property type="entry name" value="INTEGRASE"/>
    <property type="match status" value="1"/>
</dbReference>
<proteinExistence type="predicted"/>
<name>A0A699KBL8_TANCI</name>
<keyword evidence="1" id="KW-0808">Transferase</keyword>
<dbReference type="GO" id="GO:0004519">
    <property type="term" value="F:endonuclease activity"/>
    <property type="evidence" value="ECO:0007669"/>
    <property type="project" value="UniProtKB-KW"/>
</dbReference>
<dbReference type="GO" id="GO:0015074">
    <property type="term" value="P:DNA integration"/>
    <property type="evidence" value="ECO:0007669"/>
    <property type="project" value="InterPro"/>
</dbReference>
<dbReference type="PANTHER" id="PTHR37984:SF15">
    <property type="entry name" value="INTEGRASE CATALYTIC DOMAIN-CONTAINING PROTEIN"/>
    <property type="match status" value="1"/>
</dbReference>